<dbReference type="SUPFAM" id="SSF48371">
    <property type="entry name" value="ARM repeat"/>
    <property type="match status" value="1"/>
</dbReference>
<feature type="domain" description="Fibronectin type-III" evidence="2">
    <location>
        <begin position="534"/>
        <end position="627"/>
    </location>
</feature>
<feature type="region of interest" description="Disordered" evidence="1">
    <location>
        <begin position="604"/>
        <end position="838"/>
    </location>
</feature>
<reference evidence="3" key="1">
    <citation type="submission" date="2022-03" db="EMBL/GenBank/DDBJ databases">
        <authorList>
            <person name="Martin C."/>
        </authorList>
    </citation>
    <scope>NUCLEOTIDE SEQUENCE</scope>
</reference>
<dbReference type="AlphaFoldDB" id="A0A8S4NWB9"/>
<feature type="region of interest" description="Disordered" evidence="1">
    <location>
        <begin position="913"/>
        <end position="932"/>
    </location>
</feature>
<accession>A0A8S4NWB9</accession>
<dbReference type="GO" id="GO:0016020">
    <property type="term" value="C:membrane"/>
    <property type="evidence" value="ECO:0007669"/>
    <property type="project" value="UniProtKB-SubCell"/>
</dbReference>
<dbReference type="EMBL" id="CAIIXF020000006">
    <property type="protein sequence ID" value="CAH1785419.1"/>
    <property type="molecule type" value="Genomic_DNA"/>
</dbReference>
<dbReference type="InterPro" id="IPR011989">
    <property type="entry name" value="ARM-like"/>
</dbReference>
<dbReference type="OrthoDB" id="10253954at2759"/>
<feature type="compositionally biased region" description="Polar residues" evidence="1">
    <location>
        <begin position="775"/>
        <end position="790"/>
    </location>
</feature>
<dbReference type="Pfam" id="PF00041">
    <property type="entry name" value="fn3"/>
    <property type="match status" value="3"/>
</dbReference>
<dbReference type="SUPFAM" id="SSF49265">
    <property type="entry name" value="Fibronectin type III"/>
    <property type="match status" value="2"/>
</dbReference>
<proteinExistence type="predicted"/>
<evidence type="ECO:0000259" key="2">
    <source>
        <dbReference type="PROSITE" id="PS50853"/>
    </source>
</evidence>
<feature type="compositionally biased region" description="Basic and acidic residues" evidence="1">
    <location>
        <begin position="604"/>
        <end position="624"/>
    </location>
</feature>
<organism evidence="3 4">
    <name type="scientific">Owenia fusiformis</name>
    <name type="common">Polychaete worm</name>
    <dbReference type="NCBI Taxonomy" id="6347"/>
    <lineage>
        <taxon>Eukaryota</taxon>
        <taxon>Metazoa</taxon>
        <taxon>Spiralia</taxon>
        <taxon>Lophotrochozoa</taxon>
        <taxon>Annelida</taxon>
        <taxon>Polychaeta</taxon>
        <taxon>Sedentaria</taxon>
        <taxon>Canalipalpata</taxon>
        <taxon>Sabellida</taxon>
        <taxon>Oweniida</taxon>
        <taxon>Oweniidae</taxon>
        <taxon>Owenia</taxon>
    </lineage>
</organism>
<gene>
    <name evidence="3" type="ORF">OFUS_LOCUS11478</name>
</gene>
<dbReference type="CDD" id="cd00063">
    <property type="entry name" value="FN3"/>
    <property type="match status" value="3"/>
</dbReference>
<feature type="domain" description="Fibronectin type-III" evidence="2">
    <location>
        <begin position="446"/>
        <end position="531"/>
    </location>
</feature>
<dbReference type="SMART" id="SM00060">
    <property type="entry name" value="FN3"/>
    <property type="match status" value="3"/>
</dbReference>
<feature type="compositionally biased region" description="Basic and acidic residues" evidence="1">
    <location>
        <begin position="857"/>
        <end position="881"/>
    </location>
</feature>
<feature type="compositionally biased region" description="Basic and acidic residues" evidence="1">
    <location>
        <begin position="722"/>
        <end position="735"/>
    </location>
</feature>
<dbReference type="Gene3D" id="1.25.10.10">
    <property type="entry name" value="Leucine-rich Repeat Variant"/>
    <property type="match status" value="2"/>
</dbReference>
<evidence type="ECO:0000256" key="1">
    <source>
        <dbReference type="SAM" id="MobiDB-lite"/>
    </source>
</evidence>
<feature type="domain" description="Fibronectin type-III" evidence="2">
    <location>
        <begin position="357"/>
        <end position="442"/>
    </location>
</feature>
<protein>
    <recommendedName>
        <fullName evidence="2">Fibronectin type-III domain-containing protein</fullName>
    </recommendedName>
</protein>
<dbReference type="InterPro" id="IPR050713">
    <property type="entry name" value="RTP_Phos/Ushers"/>
</dbReference>
<dbReference type="PANTHER" id="PTHR46957:SF3">
    <property type="entry name" value="CYTOKINE RECEPTOR"/>
    <property type="match status" value="1"/>
</dbReference>
<feature type="region of interest" description="Disordered" evidence="1">
    <location>
        <begin position="1126"/>
        <end position="1158"/>
    </location>
</feature>
<dbReference type="PANTHER" id="PTHR46957">
    <property type="entry name" value="CYTOKINE RECEPTOR"/>
    <property type="match status" value="1"/>
</dbReference>
<evidence type="ECO:0000313" key="4">
    <source>
        <dbReference type="Proteomes" id="UP000749559"/>
    </source>
</evidence>
<dbReference type="InterPro" id="IPR013783">
    <property type="entry name" value="Ig-like_fold"/>
</dbReference>
<feature type="compositionally biased region" description="Polar residues" evidence="1">
    <location>
        <begin position="712"/>
        <end position="721"/>
    </location>
</feature>
<dbReference type="PROSITE" id="PS50853">
    <property type="entry name" value="FN3"/>
    <property type="match status" value="3"/>
</dbReference>
<keyword evidence="4" id="KW-1185">Reference proteome</keyword>
<dbReference type="Gene3D" id="2.60.40.10">
    <property type="entry name" value="Immunoglobulins"/>
    <property type="match status" value="3"/>
</dbReference>
<dbReference type="InterPro" id="IPR003961">
    <property type="entry name" value="FN3_dom"/>
</dbReference>
<feature type="compositionally biased region" description="Basic and acidic residues" evidence="1">
    <location>
        <begin position="819"/>
        <end position="838"/>
    </location>
</feature>
<dbReference type="InterPro" id="IPR016024">
    <property type="entry name" value="ARM-type_fold"/>
</dbReference>
<evidence type="ECO:0000313" key="3">
    <source>
        <dbReference type="EMBL" id="CAH1785419.1"/>
    </source>
</evidence>
<feature type="region of interest" description="Disordered" evidence="1">
    <location>
        <begin position="961"/>
        <end position="984"/>
    </location>
</feature>
<comment type="caution">
    <text evidence="3">The sequence shown here is derived from an EMBL/GenBank/DDBJ whole genome shotgun (WGS) entry which is preliminary data.</text>
</comment>
<name>A0A8S4NWB9_OWEFU</name>
<dbReference type="InterPro" id="IPR036116">
    <property type="entry name" value="FN3_sf"/>
</dbReference>
<sequence>MPLNWVKGDYFAMLMHTDKRAHGALEMLVDDLHAQKDSTISHFLCHSGSEDFLWGLVKLIGNDNPRVAGNSAYIIGTIAESEIGCVRIMGLLASTQPEAHKILSDLTRMLTFDDSESVMNAAGTMGTLAESHEGREWMLGESCLDDTITHITALLNNENMWTASNAALVLARLTIAEEGCSRLLEHKDTSVILSKIVMSLGVDEAGRGMNAAFAIGRMCDMEEGRTRLLKIPESERMISSLAKMLCCNDTGASKNACFALSCLATNKDGHARLLNNAHSEEVLRTLATLLCAEDGETGWFAAMTLRTLASQPVGCLRLREHKIVIPALLEVEKQSEVSPDLLEEVVSTLEILKRLSKPPPPSAEVQGPTQIELTWAEVTTKSGFNVKYIIYDGNRAVYQGKELSHTFTNLAPYTTFNFRLRASTTGDDSPCSDPVTVTTEESVPEAPTNLRFLGSTTTQLKVGWEPPENSNGQLKNYFVYQGNSCVDHTTELSAIISGLHPNTTYEVHVCASTSKGKGPKASMSGSTSELGAHAPAKPTVHVIGRNELKITWDAPEVPLGRISKYEVTMNGKVVYSGNAYSFSPHRLTPDTEYVVTVAAITNEGRCESKPSKKRTAKDEFDESTRPPLYPAPTTVRHNTIHVDDGVKTTKSKKKKSHPLTPDGTKLHNNHVRSTSAISKPRSAPASMHKKSRKNKAKDDTNTPVLESLDLTRPQSASSSESANRKEGLTTVKQEDIENSSKSTNSGEKHSKQMHSPNKLKSESTKLTVNVPKAQYDNSHSSKSKDMSQMAQRHLLKPTSSSEDTDPEVTVAKKKHKNKNREGLKSPKHLHELDPHKHMKAKNDKMDVLTKMASKYSTKSEKIDKTDNLVKTESQEQSSKDSLHRHKISSPEEAPPQWGIEQSTATKQFYSNMSRHHGKLPPEGDTRPGLTGFEIDPSWLAQAQKHQDQELNRQFSTSISLTQTGKASRNYPSTQQGYGDIDLPAPKIPHRTNTFLGAHRPILKRNLEKPTVKSVALSNTMSTHQWQPDFPTSQVQHSVPGKGFVPMQCRTQPLNLPGHVGANLRRGNTNLNVLERNSHVRQLEALARSQTQMDPFGNIGGSHDPNSAGGPSGDAHLGMMGVGQRAPPKLAVARDQTSRPHGTKSISPRRHSSPMHGVT</sequence>
<dbReference type="Proteomes" id="UP000749559">
    <property type="component" value="Unassembled WGS sequence"/>
</dbReference>
<feature type="compositionally biased region" description="Polar residues" evidence="1">
    <location>
        <begin position="961"/>
        <end position="976"/>
    </location>
</feature>
<feature type="region of interest" description="Disordered" evidence="1">
    <location>
        <begin position="855"/>
        <end position="899"/>
    </location>
</feature>